<evidence type="ECO:0000313" key="2">
    <source>
        <dbReference type="EMBL" id="NHO54953.1"/>
    </source>
</evidence>
<proteinExistence type="predicted"/>
<sequence length="343" mass="40305">MQVNLIFWRKTLAKPRVFISSTFYDLRLARAELEHFIRDMGYEPVLNERGQIPYGKDMPLEEYCYKEISKVHILISIIGGRFGSQSRDSDKYSISNMEIKEALKQGKQVYIFIESGVLSEYSTYKNNKNIENIKYSHVDDVKVYKFIEELYALPNNNQISSFDNMHILTAYLREQWAGLFERYLDGDAQGILVDMMRKMEQVTSTLEGLTEVYRKSPPGNDSEEKEKIMDEIIIQNHPIFSAMRKMLRVRYRIFFTNQLEMEDWLKSARSGKSIDIEWDDLNDIGLRYKIMMGKDSEYTLDVSSDLFDSNKSLKPMLPSEWQESMLRLTLIPKSIDLDEEIPF</sequence>
<dbReference type="Proteomes" id="UP000597459">
    <property type="component" value="Unassembled WGS sequence"/>
</dbReference>
<accession>A0A967ECS8</accession>
<evidence type="ECO:0000313" key="3">
    <source>
        <dbReference type="Proteomes" id="UP000597459"/>
    </source>
</evidence>
<dbReference type="EMBL" id="WOTH01000039">
    <property type="protein sequence ID" value="NHO54953.1"/>
    <property type="molecule type" value="Genomic_DNA"/>
</dbReference>
<comment type="caution">
    <text evidence="2">The sequence shown here is derived from an EMBL/GenBank/DDBJ whole genome shotgun (WGS) entry which is preliminary data.</text>
</comment>
<protein>
    <submittedName>
        <fullName evidence="2">DUF4062 domain-containing protein</fullName>
    </submittedName>
</protein>
<name>A0A967ECS8_9PROT</name>
<evidence type="ECO:0000259" key="1">
    <source>
        <dbReference type="Pfam" id="PF13271"/>
    </source>
</evidence>
<dbReference type="AlphaFoldDB" id="A0A967ECS8"/>
<dbReference type="InterPro" id="IPR025139">
    <property type="entry name" value="DUF4062"/>
</dbReference>
<feature type="domain" description="DUF4062" evidence="1">
    <location>
        <begin position="16"/>
        <end position="102"/>
    </location>
</feature>
<organism evidence="2 3">
    <name type="scientific">Acetobacter estunensis</name>
    <dbReference type="NCBI Taxonomy" id="104097"/>
    <lineage>
        <taxon>Bacteria</taxon>
        <taxon>Pseudomonadati</taxon>
        <taxon>Pseudomonadota</taxon>
        <taxon>Alphaproteobacteria</taxon>
        <taxon>Acetobacterales</taxon>
        <taxon>Acetobacteraceae</taxon>
        <taxon>Acetobacter</taxon>
    </lineage>
</organism>
<gene>
    <name evidence="2" type="ORF">GOB87_13530</name>
</gene>
<dbReference type="Pfam" id="PF13271">
    <property type="entry name" value="DUF4062"/>
    <property type="match status" value="1"/>
</dbReference>
<reference evidence="2" key="1">
    <citation type="submission" date="2019-11" db="EMBL/GenBank/DDBJ databases">
        <title>Description of new Acetobacter species.</title>
        <authorList>
            <person name="Cleenwerck I."/>
            <person name="Sombolestani A.S."/>
        </authorList>
    </citation>
    <scope>NUCLEOTIDE SEQUENCE</scope>
    <source>
        <strain evidence="2">LMG 1626</strain>
    </source>
</reference>
<keyword evidence="3" id="KW-1185">Reference proteome</keyword>